<sequence>MYDNEEDKEPEAPPERRTRQDVEFELLPQVQQQTEEVDQTESTLELGECLTTIDEKKASRAASDERLSQLETLQHFETRVNGRRCPEGHSHPADRLGNRQSSDHHQGRNSPKSSRRTFGTGFSYFNNFEQALQVICGKRAGVYRGLGEKRILAEIPIRRTSKVALRKIPPSAEFLFAKEELTSLITSLGGAQALAESSSRLDTEEGSPEEGFLPQQ</sequence>
<feature type="region of interest" description="Disordered" evidence="1">
    <location>
        <begin position="195"/>
        <end position="216"/>
    </location>
</feature>
<evidence type="ECO:0000256" key="1">
    <source>
        <dbReference type="SAM" id="MobiDB-lite"/>
    </source>
</evidence>
<dbReference type="EMBL" id="JAHXZJ010000410">
    <property type="protein sequence ID" value="KAH0558978.1"/>
    <property type="molecule type" value="Genomic_DNA"/>
</dbReference>
<dbReference type="AlphaFoldDB" id="A0AAV7IEK9"/>
<gene>
    <name evidence="2" type="ORF">KQX54_000758</name>
</gene>
<feature type="region of interest" description="Disordered" evidence="1">
    <location>
        <begin position="1"/>
        <end position="44"/>
    </location>
</feature>
<organism evidence="2 3">
    <name type="scientific">Cotesia glomerata</name>
    <name type="common">Lepidopteran parasitic wasp</name>
    <name type="synonym">Apanteles glomeratus</name>
    <dbReference type="NCBI Taxonomy" id="32391"/>
    <lineage>
        <taxon>Eukaryota</taxon>
        <taxon>Metazoa</taxon>
        <taxon>Ecdysozoa</taxon>
        <taxon>Arthropoda</taxon>
        <taxon>Hexapoda</taxon>
        <taxon>Insecta</taxon>
        <taxon>Pterygota</taxon>
        <taxon>Neoptera</taxon>
        <taxon>Endopterygota</taxon>
        <taxon>Hymenoptera</taxon>
        <taxon>Apocrita</taxon>
        <taxon>Ichneumonoidea</taxon>
        <taxon>Braconidae</taxon>
        <taxon>Microgastrinae</taxon>
        <taxon>Cotesia</taxon>
    </lineage>
</organism>
<accession>A0AAV7IEK9</accession>
<evidence type="ECO:0000313" key="3">
    <source>
        <dbReference type="Proteomes" id="UP000826195"/>
    </source>
</evidence>
<reference evidence="2 3" key="1">
    <citation type="journal article" date="2021" name="J. Hered.">
        <title>A chromosome-level genome assembly of the parasitoid wasp, Cotesia glomerata (Hymenoptera: Braconidae).</title>
        <authorList>
            <person name="Pinto B.J."/>
            <person name="Weis J.J."/>
            <person name="Gamble T."/>
            <person name="Ode P.J."/>
            <person name="Paul R."/>
            <person name="Zaspel J.M."/>
        </authorList>
    </citation>
    <scope>NUCLEOTIDE SEQUENCE [LARGE SCALE GENOMIC DNA]</scope>
    <source>
        <strain evidence="2">CgM1</strain>
    </source>
</reference>
<keyword evidence="3" id="KW-1185">Reference proteome</keyword>
<evidence type="ECO:0000313" key="2">
    <source>
        <dbReference type="EMBL" id="KAH0558978.1"/>
    </source>
</evidence>
<feature type="compositionally biased region" description="Basic and acidic residues" evidence="1">
    <location>
        <begin position="10"/>
        <end position="22"/>
    </location>
</feature>
<proteinExistence type="predicted"/>
<comment type="caution">
    <text evidence="2">The sequence shown here is derived from an EMBL/GenBank/DDBJ whole genome shotgun (WGS) entry which is preliminary data.</text>
</comment>
<name>A0AAV7IEK9_COTGL</name>
<feature type="compositionally biased region" description="Basic and acidic residues" evidence="1">
    <location>
        <begin position="72"/>
        <end position="106"/>
    </location>
</feature>
<dbReference type="Proteomes" id="UP000826195">
    <property type="component" value="Unassembled WGS sequence"/>
</dbReference>
<feature type="region of interest" description="Disordered" evidence="1">
    <location>
        <begin position="72"/>
        <end position="116"/>
    </location>
</feature>
<protein>
    <submittedName>
        <fullName evidence="2">Uncharacterized protein</fullName>
    </submittedName>
</protein>